<gene>
    <name evidence="4" type="ORF">K505DRAFT_294302</name>
</gene>
<dbReference type="Proteomes" id="UP000799757">
    <property type="component" value="Unassembled WGS sequence"/>
</dbReference>
<dbReference type="Pfam" id="PF00106">
    <property type="entry name" value="adh_short"/>
    <property type="match status" value="1"/>
</dbReference>
<dbReference type="AlphaFoldDB" id="A0A6A6XTQ6"/>
<evidence type="ECO:0000256" key="3">
    <source>
        <dbReference type="RuleBase" id="RU000363"/>
    </source>
</evidence>
<protein>
    <submittedName>
        <fullName evidence="4">15-hydroxyprostaglandin dehydrogenase</fullName>
    </submittedName>
</protein>
<dbReference type="PANTHER" id="PTHR44229">
    <property type="entry name" value="15-HYDROXYPROSTAGLANDIN DEHYDROGENASE [NAD(+)]"/>
    <property type="match status" value="1"/>
</dbReference>
<dbReference type="EMBL" id="MU001761">
    <property type="protein sequence ID" value="KAF2799638.1"/>
    <property type="molecule type" value="Genomic_DNA"/>
</dbReference>
<proteinExistence type="inferred from homology"/>
<accession>A0A6A6XTQ6</accession>
<dbReference type="OrthoDB" id="5371740at2759"/>
<sequence length="284" mass="30768">MSNPVGIVTGGASGIGLALTKHLVAKGYKVVIADTNSQAGEALAAELGPNTHFQQTDVSKYSDQAALFKKAFVWGGNRLDFLAANAGVDDRQNLYDPIINVDANGDPIQLDLTTIEVDLVAVIQGIWLFRHYARQNSKPGGKIVITSSMAGFYAAPINPQYIAAKHALIGLTRSAGKALQTEDITVNCICPGFIVTGLCPEPVLKIFPKEHITPMETALKAYDTFIRDDSMTAQTVELSLDELYYREQAPYASASQKWVMEDAGKIWAQAYISPPKETSYPSIN</sequence>
<dbReference type="InterPro" id="IPR036291">
    <property type="entry name" value="NAD(P)-bd_dom_sf"/>
</dbReference>
<dbReference type="PRINTS" id="PR00081">
    <property type="entry name" value="GDHRDH"/>
</dbReference>
<dbReference type="GO" id="GO:0005737">
    <property type="term" value="C:cytoplasm"/>
    <property type="evidence" value="ECO:0007669"/>
    <property type="project" value="TreeGrafter"/>
</dbReference>
<dbReference type="PRINTS" id="PR00080">
    <property type="entry name" value="SDRFAMILY"/>
</dbReference>
<name>A0A6A6XTQ6_9PLEO</name>
<dbReference type="SUPFAM" id="SSF51735">
    <property type="entry name" value="NAD(P)-binding Rossmann-fold domains"/>
    <property type="match status" value="1"/>
</dbReference>
<dbReference type="PANTHER" id="PTHR44229:SF4">
    <property type="entry name" value="15-HYDROXYPROSTAGLANDIN DEHYDROGENASE [NAD(+)]"/>
    <property type="match status" value="1"/>
</dbReference>
<dbReference type="GO" id="GO:0016616">
    <property type="term" value="F:oxidoreductase activity, acting on the CH-OH group of donors, NAD or NADP as acceptor"/>
    <property type="evidence" value="ECO:0007669"/>
    <property type="project" value="TreeGrafter"/>
</dbReference>
<dbReference type="InterPro" id="IPR002347">
    <property type="entry name" value="SDR_fam"/>
</dbReference>
<evidence type="ECO:0000313" key="5">
    <source>
        <dbReference type="Proteomes" id="UP000799757"/>
    </source>
</evidence>
<organism evidence="4 5">
    <name type="scientific">Melanomma pulvis-pyrius CBS 109.77</name>
    <dbReference type="NCBI Taxonomy" id="1314802"/>
    <lineage>
        <taxon>Eukaryota</taxon>
        <taxon>Fungi</taxon>
        <taxon>Dikarya</taxon>
        <taxon>Ascomycota</taxon>
        <taxon>Pezizomycotina</taxon>
        <taxon>Dothideomycetes</taxon>
        <taxon>Pleosporomycetidae</taxon>
        <taxon>Pleosporales</taxon>
        <taxon>Melanommataceae</taxon>
        <taxon>Melanomma</taxon>
    </lineage>
</organism>
<comment type="similarity">
    <text evidence="1 3">Belongs to the short-chain dehydrogenases/reductases (SDR) family.</text>
</comment>
<keyword evidence="5" id="KW-1185">Reference proteome</keyword>
<reference evidence="4" key="1">
    <citation type="journal article" date="2020" name="Stud. Mycol.">
        <title>101 Dothideomycetes genomes: a test case for predicting lifestyles and emergence of pathogens.</title>
        <authorList>
            <person name="Haridas S."/>
            <person name="Albert R."/>
            <person name="Binder M."/>
            <person name="Bloem J."/>
            <person name="Labutti K."/>
            <person name="Salamov A."/>
            <person name="Andreopoulos B."/>
            <person name="Baker S."/>
            <person name="Barry K."/>
            <person name="Bills G."/>
            <person name="Bluhm B."/>
            <person name="Cannon C."/>
            <person name="Castanera R."/>
            <person name="Culley D."/>
            <person name="Daum C."/>
            <person name="Ezra D."/>
            <person name="Gonzalez J."/>
            <person name="Henrissat B."/>
            <person name="Kuo A."/>
            <person name="Liang C."/>
            <person name="Lipzen A."/>
            <person name="Lutzoni F."/>
            <person name="Magnuson J."/>
            <person name="Mondo S."/>
            <person name="Nolan M."/>
            <person name="Ohm R."/>
            <person name="Pangilinan J."/>
            <person name="Park H.-J."/>
            <person name="Ramirez L."/>
            <person name="Alfaro M."/>
            <person name="Sun H."/>
            <person name="Tritt A."/>
            <person name="Yoshinaga Y."/>
            <person name="Zwiers L.-H."/>
            <person name="Turgeon B."/>
            <person name="Goodwin S."/>
            <person name="Spatafora J."/>
            <person name="Crous P."/>
            <person name="Grigoriev I."/>
        </authorList>
    </citation>
    <scope>NUCLEOTIDE SEQUENCE</scope>
    <source>
        <strain evidence="4">CBS 109.77</strain>
    </source>
</reference>
<keyword evidence="2" id="KW-0560">Oxidoreductase</keyword>
<dbReference type="Gene3D" id="3.40.50.720">
    <property type="entry name" value="NAD(P)-binding Rossmann-like Domain"/>
    <property type="match status" value="1"/>
</dbReference>
<evidence type="ECO:0000256" key="1">
    <source>
        <dbReference type="ARBA" id="ARBA00006484"/>
    </source>
</evidence>
<evidence type="ECO:0000256" key="2">
    <source>
        <dbReference type="ARBA" id="ARBA00023002"/>
    </source>
</evidence>
<evidence type="ECO:0000313" key="4">
    <source>
        <dbReference type="EMBL" id="KAF2799638.1"/>
    </source>
</evidence>